<proteinExistence type="predicted"/>
<dbReference type="Proteomes" id="UP000324767">
    <property type="component" value="Unassembled WGS sequence"/>
</dbReference>
<dbReference type="AlphaFoldDB" id="A0A5M8Q071"/>
<gene>
    <name evidence="1" type="ORF">FRX48_01400</name>
</gene>
<evidence type="ECO:0000313" key="2">
    <source>
        <dbReference type="Proteomes" id="UP000324767"/>
    </source>
</evidence>
<dbReference type="EMBL" id="VXIT01000002">
    <property type="protein sequence ID" value="KAA6414650.1"/>
    <property type="molecule type" value="Genomic_DNA"/>
</dbReference>
<accession>A0A5M8Q071</accession>
<reference evidence="1 2" key="1">
    <citation type="submission" date="2019-09" db="EMBL/GenBank/DDBJ databases">
        <title>The hologenome of the rock-dwelling lichen Lasallia pustulata.</title>
        <authorList>
            <person name="Greshake Tzovaras B."/>
            <person name="Segers F."/>
            <person name="Bicker A."/>
            <person name="Dal Grande F."/>
            <person name="Otte J."/>
            <person name="Hankeln T."/>
            <person name="Schmitt I."/>
            <person name="Ebersberger I."/>
        </authorList>
    </citation>
    <scope>NUCLEOTIDE SEQUENCE [LARGE SCALE GENOMIC DNA]</scope>
    <source>
        <strain evidence="1">A1-1</strain>
    </source>
</reference>
<sequence>MSDPFSKLPPELILQIMHSLLNLTSLNHLIHASSAAATIFNHFYAEITEAVIASSLSLPMQRLVRTIITVRTDSSIGKPLTSPEALGEFLDSYISDKALTCLSTTNTSLSVVRTVLDLSSDIVCLTQSFFEKHLNRVNAINPSHLLNPDFRHSFSPFQDHPEGYTYQPAKCGAPSWTEMYRVYRALWRIQLYYDLSPFIIRCFSDGNDLSPSSIGCFSDGDGLHHLWDRLLGSRLLAWEVDEIDCVLDHLREIRLSNNYSCESQHSQLRLPIIKRTTTTPFWLAQEPSGNNDITFSWGKDPDFVNYPSVGYIFFHIICLYNPSSTLKESSFQPFRRLGFGIWDSRKMTGLEMLSLPANGTGEVDNGMSLEDLFYTWKSVESGFTPYATPSILHPSNSSHSP</sequence>
<dbReference type="OrthoDB" id="4358152at2759"/>
<evidence type="ECO:0008006" key="3">
    <source>
        <dbReference type="Google" id="ProtNLM"/>
    </source>
</evidence>
<name>A0A5M8Q071_9LECA</name>
<evidence type="ECO:0000313" key="1">
    <source>
        <dbReference type="EMBL" id="KAA6414650.1"/>
    </source>
</evidence>
<comment type="caution">
    <text evidence="1">The sequence shown here is derived from an EMBL/GenBank/DDBJ whole genome shotgun (WGS) entry which is preliminary data.</text>
</comment>
<protein>
    <recommendedName>
        <fullName evidence="3">F-box domain-containing protein</fullName>
    </recommendedName>
</protein>
<organism evidence="1 2">
    <name type="scientific">Lasallia pustulata</name>
    <dbReference type="NCBI Taxonomy" id="136370"/>
    <lineage>
        <taxon>Eukaryota</taxon>
        <taxon>Fungi</taxon>
        <taxon>Dikarya</taxon>
        <taxon>Ascomycota</taxon>
        <taxon>Pezizomycotina</taxon>
        <taxon>Lecanoromycetes</taxon>
        <taxon>OSLEUM clade</taxon>
        <taxon>Umbilicariomycetidae</taxon>
        <taxon>Umbilicariales</taxon>
        <taxon>Umbilicariaceae</taxon>
        <taxon>Lasallia</taxon>
    </lineage>
</organism>